<gene>
    <name evidence="1" type="ORF">C8E97_4779</name>
</gene>
<name>A0A495W4P4_9PSEU</name>
<accession>A0A495W4P4</accession>
<dbReference type="Proteomes" id="UP000282084">
    <property type="component" value="Unassembled WGS sequence"/>
</dbReference>
<proteinExistence type="predicted"/>
<dbReference type="OrthoDB" id="3512096at2"/>
<evidence type="ECO:0000313" key="1">
    <source>
        <dbReference type="EMBL" id="RKT56090.1"/>
    </source>
</evidence>
<evidence type="ECO:0000313" key="2">
    <source>
        <dbReference type="Proteomes" id="UP000282084"/>
    </source>
</evidence>
<organism evidence="1 2">
    <name type="scientific">Saccharothrix australiensis</name>
    <dbReference type="NCBI Taxonomy" id="2072"/>
    <lineage>
        <taxon>Bacteria</taxon>
        <taxon>Bacillati</taxon>
        <taxon>Actinomycetota</taxon>
        <taxon>Actinomycetes</taxon>
        <taxon>Pseudonocardiales</taxon>
        <taxon>Pseudonocardiaceae</taxon>
        <taxon>Saccharothrix</taxon>
    </lineage>
</organism>
<sequence length="615" mass="67210">MFVGRSGLVSLVEQLVLVDGSPPVPTGRDRPVLVIEGYGGSGRTEFLRQQWARWKANTPTVWVDARLVDDPDTHSLRPLLIAVMQGLSEKVNGYEVKFPRVVLAHIAMESPVPDVDPERAKQAMRRRLVEYRDRDALITLVGELLRTSLGAVTPTVPGADAVADAVAQGIVDRLRRASRLARFTWDEALVWFGHQDNGLRFDPIAALVQLSRQAAIDTPDVRGDVDDLLVAALLADVRESLAKVAGRPWNALVLLDEGDAPTARSFITALLRMRRSRANRSPDPLSTPTDPLVVVTTSDGRLAGDLPGRDEARPPWLSIDLGELTEQDVHDLARAHIWPPELGTRRVADAVHRLTGGHAAATDLVLSALEGAPGLVDRVDEVLARPGTTASRTVEEELLSRIIRGLGPGDDVGEHLVTLSAARHRAEAGKLRELLDEPPGLDLMTSTTLWSGRAREQAALPRFVRYLGLRALAARTGGLDWTTVFTMLRDQARADDDREGRLHHELALGHTGPVARELAALLPELGDERWLELVDGITATPRLSTAPGSSGVDGRDVVGRLVTTLHALGDPRLSERRALCRRYLLAENDLRTLAGSSEAFLLRAQHYHRLAERLC</sequence>
<dbReference type="EMBL" id="RBXO01000001">
    <property type="protein sequence ID" value="RKT56090.1"/>
    <property type="molecule type" value="Genomic_DNA"/>
</dbReference>
<comment type="caution">
    <text evidence="1">The sequence shown here is derived from an EMBL/GenBank/DDBJ whole genome shotgun (WGS) entry which is preliminary data.</text>
</comment>
<protein>
    <submittedName>
        <fullName evidence="1">Uncharacterized protein</fullName>
    </submittedName>
</protein>
<keyword evidence="2" id="KW-1185">Reference proteome</keyword>
<reference evidence="1 2" key="1">
    <citation type="submission" date="2018-10" db="EMBL/GenBank/DDBJ databases">
        <title>Sequencing the genomes of 1000 actinobacteria strains.</title>
        <authorList>
            <person name="Klenk H.-P."/>
        </authorList>
    </citation>
    <scope>NUCLEOTIDE SEQUENCE [LARGE SCALE GENOMIC DNA]</scope>
    <source>
        <strain evidence="1 2">DSM 43800</strain>
    </source>
</reference>
<dbReference type="RefSeq" id="WP_121007709.1">
    <property type="nucleotide sequence ID" value="NZ_RBXO01000001.1"/>
</dbReference>
<dbReference type="AlphaFoldDB" id="A0A495W4P4"/>